<evidence type="ECO:0000313" key="6">
    <source>
        <dbReference type="Proteomes" id="UP000283474"/>
    </source>
</evidence>
<dbReference type="EMBL" id="CP022987">
    <property type="protein sequence ID" value="QAA94246.1"/>
    <property type="molecule type" value="Genomic_DNA"/>
</dbReference>
<evidence type="ECO:0000259" key="4">
    <source>
        <dbReference type="Pfam" id="PF01370"/>
    </source>
</evidence>
<evidence type="ECO:0000313" key="5">
    <source>
        <dbReference type="EMBL" id="QAA94246.1"/>
    </source>
</evidence>
<dbReference type="OrthoDB" id="8770295at2"/>
<dbReference type="RefSeq" id="WP_128355250.1">
    <property type="nucleotide sequence ID" value="NZ_CP022987.1"/>
</dbReference>
<proteinExistence type="inferred from homology"/>
<evidence type="ECO:0000256" key="3">
    <source>
        <dbReference type="ARBA" id="ARBA00023027"/>
    </source>
</evidence>
<accession>A0A410GD53</accession>
<dbReference type="Gene3D" id="3.40.50.720">
    <property type="entry name" value="NAD(P)-binding Rossmann-like Domain"/>
    <property type="match status" value="1"/>
</dbReference>
<dbReference type="Proteomes" id="UP000283474">
    <property type="component" value="Chromosome"/>
</dbReference>
<protein>
    <submittedName>
        <fullName evidence="5">Epimerase</fullName>
    </submittedName>
</protein>
<feature type="domain" description="NAD-dependent epimerase/dehydratase" evidence="4">
    <location>
        <begin position="4"/>
        <end position="168"/>
    </location>
</feature>
<organism evidence="5 6">
    <name type="scientific">Pollutimonas thiosulfatoxidans</name>
    <dbReference type="NCBI Taxonomy" id="2028345"/>
    <lineage>
        <taxon>Bacteria</taxon>
        <taxon>Pseudomonadati</taxon>
        <taxon>Pseudomonadota</taxon>
        <taxon>Betaproteobacteria</taxon>
        <taxon>Burkholderiales</taxon>
        <taxon>Alcaligenaceae</taxon>
        <taxon>Pollutimonas</taxon>
    </lineage>
</organism>
<sequence>MTHVLITGAAGSIGRALREAFSGRYTLLRLADIAPQDAAAPGEELVQADIRDLAAMEQAMQGIDCVVHLAGIPQEGPWDEVEALNINGCYNVFEAARRQGVKRVVFASSNHAVGFHRRERILGDTVQPRPDTLYGVSKVFGEALGRMYADKFGLSVACLRIGTFRRPDRPIEPRHLLTWISHRDMSQLVGCCIDHPDYHFLVAYGVSNNTRSRWSNESVSFLGYKPQDDSEVYASEILAKGPSEDIVSAQFHGGPFCAEAFVGDTDRVK</sequence>
<reference evidence="5 6" key="1">
    <citation type="submission" date="2017-08" db="EMBL/GenBank/DDBJ databases">
        <authorList>
            <person name="Park S.-J."/>
            <person name="Kim H."/>
        </authorList>
    </citation>
    <scope>NUCLEOTIDE SEQUENCE [LARGE SCALE GENOMIC DNA]</scope>
    <source>
        <strain evidence="6">ye3</strain>
    </source>
</reference>
<keyword evidence="2" id="KW-0560">Oxidoreductase</keyword>
<gene>
    <name evidence="5" type="ORF">CKA81_10675</name>
</gene>
<dbReference type="SUPFAM" id="SSF51735">
    <property type="entry name" value="NAD(P)-binding Rossmann-fold domains"/>
    <property type="match status" value="1"/>
</dbReference>
<dbReference type="PANTHER" id="PTHR43103:SF5">
    <property type="entry name" value="4-EPIMERASE, PUTATIVE (AFU_ORTHOLOGUE AFUA_7G00360)-RELATED"/>
    <property type="match status" value="1"/>
</dbReference>
<dbReference type="GO" id="GO:0016491">
    <property type="term" value="F:oxidoreductase activity"/>
    <property type="evidence" value="ECO:0007669"/>
    <property type="project" value="UniProtKB-KW"/>
</dbReference>
<dbReference type="InterPro" id="IPR001509">
    <property type="entry name" value="Epimerase_deHydtase"/>
</dbReference>
<evidence type="ECO:0000256" key="2">
    <source>
        <dbReference type="ARBA" id="ARBA00023002"/>
    </source>
</evidence>
<dbReference type="KEGG" id="pus:CKA81_10675"/>
<dbReference type="PANTHER" id="PTHR43103">
    <property type="entry name" value="NUCLEOSIDE-DIPHOSPHATE-SUGAR EPIMERASE"/>
    <property type="match status" value="1"/>
</dbReference>
<keyword evidence="3" id="KW-0520">NAD</keyword>
<name>A0A410GD53_9BURK</name>
<evidence type="ECO:0000256" key="1">
    <source>
        <dbReference type="ARBA" id="ARBA00007637"/>
    </source>
</evidence>
<dbReference type="Pfam" id="PF01370">
    <property type="entry name" value="Epimerase"/>
    <property type="match status" value="1"/>
</dbReference>
<keyword evidence="6" id="KW-1185">Reference proteome</keyword>
<dbReference type="AlphaFoldDB" id="A0A410GD53"/>
<dbReference type="InterPro" id="IPR036291">
    <property type="entry name" value="NAD(P)-bd_dom_sf"/>
</dbReference>
<comment type="similarity">
    <text evidence="1">Belongs to the NAD(P)-dependent epimerase/dehydratase family.</text>
</comment>